<dbReference type="GO" id="GO:0016616">
    <property type="term" value="F:oxidoreductase activity, acting on the CH-OH group of donors, NAD or NADP as acceptor"/>
    <property type="evidence" value="ECO:0007669"/>
    <property type="project" value="UniProtKB-ARBA"/>
</dbReference>
<dbReference type="Pfam" id="PF02826">
    <property type="entry name" value="2-Hacid_dh_C"/>
    <property type="match status" value="1"/>
</dbReference>
<organism evidence="4 5">
    <name type="scientific">Acidiphilium multivorum (strain DSM 11245 / JCM 8867 / NBRC 100883 / AIU 301)</name>
    <dbReference type="NCBI Taxonomy" id="926570"/>
    <lineage>
        <taxon>Bacteria</taxon>
        <taxon>Pseudomonadati</taxon>
        <taxon>Pseudomonadota</taxon>
        <taxon>Alphaproteobacteria</taxon>
        <taxon>Acetobacterales</taxon>
        <taxon>Acidocellaceae</taxon>
        <taxon>Acidiphilium</taxon>
    </lineage>
</organism>
<dbReference type="OrthoDB" id="9793626at2"/>
<proteinExistence type="inferred from homology"/>
<dbReference type="PROSITE" id="PS00065">
    <property type="entry name" value="D_2_HYDROXYACID_DH_1"/>
    <property type="match status" value="1"/>
</dbReference>
<dbReference type="InterPro" id="IPR036291">
    <property type="entry name" value="NAD(P)-bd_dom_sf"/>
</dbReference>
<dbReference type="InterPro" id="IPR006140">
    <property type="entry name" value="D-isomer_DH_NAD-bd"/>
</dbReference>
<dbReference type="HOGENOM" id="CLU_019796_1_4_5"/>
<dbReference type="GO" id="GO:0051287">
    <property type="term" value="F:NAD binding"/>
    <property type="evidence" value="ECO:0007669"/>
    <property type="project" value="InterPro"/>
</dbReference>
<dbReference type="InterPro" id="IPR050857">
    <property type="entry name" value="D-2-hydroxyacid_DH"/>
</dbReference>
<dbReference type="AlphaFoldDB" id="F0IZV2"/>
<evidence type="ECO:0000313" key="4">
    <source>
        <dbReference type="EMBL" id="BAJ81312.1"/>
    </source>
</evidence>
<dbReference type="PANTHER" id="PTHR42789:SF1">
    <property type="entry name" value="D-ISOMER SPECIFIC 2-HYDROXYACID DEHYDROGENASE FAMILY PROTEIN (AFU_ORTHOLOGUE AFUA_6G10090)"/>
    <property type="match status" value="1"/>
</dbReference>
<keyword evidence="5" id="KW-1185">Reference proteome</keyword>
<dbReference type="FunFam" id="3.40.50.720:FF:000203">
    <property type="entry name" value="D-3-phosphoglycerate dehydrogenase (SerA)"/>
    <property type="match status" value="1"/>
</dbReference>
<evidence type="ECO:0000256" key="1">
    <source>
        <dbReference type="ARBA" id="ARBA00005854"/>
    </source>
</evidence>
<accession>F0IZV2</accession>
<dbReference type="SUPFAM" id="SSF51735">
    <property type="entry name" value="NAD(P)-binding Rossmann-fold domains"/>
    <property type="match status" value="1"/>
</dbReference>
<dbReference type="InterPro" id="IPR029752">
    <property type="entry name" value="D-isomer_DH_CS1"/>
</dbReference>
<evidence type="ECO:0000256" key="3">
    <source>
        <dbReference type="ARBA" id="ARBA00023027"/>
    </source>
</evidence>
<evidence type="ECO:0000313" key="5">
    <source>
        <dbReference type="Proteomes" id="UP000007100"/>
    </source>
</evidence>
<name>F0IZV2_ACIMA</name>
<sequence length="262" mass="27182">MPVRVAVLDDWQGLAREAADWAALECRAEVVFFSAPFASEDGADSGEATAELALGLIIAAARSLPAGDAAIRAGGFQAGVPAGFQLAGKTLGIIGLGRLGARLARYAVALDMKILAWSQNLTDEAAAAAGAIRVGKYELLAAADVVSLHLVLSARTRGIIGAAELAAMKPGALLVNTARGPLVDEAALVAALSTGRIRAALDVYDSEPLPQGHPLRACPHVVLSPHLGYGTMETFRAFYRQGIENVLAFLDGVPVRRLDPIA</sequence>
<dbReference type="InterPro" id="IPR029753">
    <property type="entry name" value="D-isomer_DH_CS"/>
</dbReference>
<dbReference type="PROSITE" id="PS00671">
    <property type="entry name" value="D_2_HYDROXYACID_DH_3"/>
    <property type="match status" value="1"/>
</dbReference>
<dbReference type="KEGG" id="amv:ACMV_19650"/>
<dbReference type="Gene3D" id="3.40.50.720">
    <property type="entry name" value="NAD(P)-binding Rossmann-like Domain"/>
    <property type="match status" value="1"/>
</dbReference>
<keyword evidence="2" id="KW-0560">Oxidoreductase</keyword>
<evidence type="ECO:0000256" key="2">
    <source>
        <dbReference type="ARBA" id="ARBA00023002"/>
    </source>
</evidence>
<dbReference type="Proteomes" id="UP000007100">
    <property type="component" value="Chromosome"/>
</dbReference>
<dbReference type="PANTHER" id="PTHR42789">
    <property type="entry name" value="D-ISOMER SPECIFIC 2-HYDROXYACID DEHYDROGENASE FAMILY PROTEIN (AFU_ORTHOLOGUE AFUA_6G10090)"/>
    <property type="match status" value="1"/>
</dbReference>
<reference evidence="4 5" key="1">
    <citation type="submission" date="2010-12" db="EMBL/GenBank/DDBJ databases">
        <title>Whole genome sequence of Acidiphilium multivorum AIU301.</title>
        <authorList>
            <person name="Narita-Yamada S."/>
            <person name="Nakamura S."/>
            <person name="Ito N."/>
            <person name="Takarada H."/>
            <person name="Katano Y."/>
            <person name="Nakazawa H."/>
            <person name="Hosoyama A."/>
            <person name="Yamada R."/>
            <person name="Fujita N."/>
        </authorList>
    </citation>
    <scope>NUCLEOTIDE SEQUENCE [LARGE SCALE GENOMIC DNA]</scope>
    <source>
        <strain evidence="5">DSM 11245 / JCM 8867 / AIU301</strain>
    </source>
</reference>
<keyword evidence="3" id="KW-0520">NAD</keyword>
<comment type="similarity">
    <text evidence="1">Belongs to the D-isomer specific 2-hydroxyacid dehydrogenase family.</text>
</comment>
<protein>
    <submittedName>
        <fullName evidence="4">Putative 2-hydroxyacid dehydrogenase</fullName>
    </submittedName>
</protein>
<dbReference type="EMBL" id="AP012035">
    <property type="protein sequence ID" value="BAJ81312.1"/>
    <property type="molecule type" value="Genomic_DNA"/>
</dbReference>
<gene>
    <name evidence="4" type="ordered locus">ACMV_19650</name>
</gene>